<feature type="domain" description="TMEM62 C-terminal" evidence="3">
    <location>
        <begin position="493"/>
        <end position="576"/>
    </location>
</feature>
<keyword evidence="5" id="KW-1185">Reference proteome</keyword>
<feature type="domain" description="TMEM62 Ig-like" evidence="2">
    <location>
        <begin position="321"/>
        <end position="416"/>
    </location>
</feature>
<protein>
    <submittedName>
        <fullName evidence="4">Uncharacterized protein</fullName>
    </submittedName>
</protein>
<gene>
    <name evidence="4" type="primary">RvY_17048-1</name>
    <name evidence="4" type="synonym">RvY_17048.1</name>
    <name evidence="4" type="ORF">RvY_17048</name>
</gene>
<dbReference type="Pfam" id="PF24394">
    <property type="entry name" value="TMEM62_C"/>
    <property type="match status" value="1"/>
</dbReference>
<sequence length="656" mass="75453">MGVAVNALILLAMPMLLIACLLMLIMNSIAISEAILPAFRHFEDEESLAQRKLSWQKEAPTDSLDHLLWFVQITDLHVSEYVDPKRITQLEQFCTETVDTIRPAVVISSGDLTDAKTPWGSHQHEWEWKEYSRVLRETKVADKTVWLDIRGNHDTFNVPSRDSKLNYYKSHAQRGNETSYHYVHKYGWDKVSFIAVDAAPEPGFRRPFNFFGVVTEEDLARLTQLEIESRSSNVTIWFGHYPTSIISAPQPGLHNVMAGGIAYLSGHLHTLGGLLPELYAMQKSGTLELELGDWKDNRLFRIIAVDHDLFSFMDLHFNQLWPVALITNPKNVKFYAPVHEPLDRISRSTHVRIIAFSPDGIQSVEVQLPEELSFQPARQVQQSALYVRPWNASHYDTGTHTIQARITDKAGRVRLIRQDFATCEAEVPVFGVMRRLVLMADLGRVFFTMTYGTAGSLVLVLLVFGTTGPKTLYSLVVRKLGWDSVSLAILRDLQAAITLPFVFWTLILVTTYTVTMPWFYGEIVEGEWGVVFPYGIWMERSNRWLTGQMTYMYTVTHLFMHCVPLTLCTILYTRSRLRHPQWRYHRFVYHLVFAFLIIWQGWSLRIFHDSYGGLSVLTNGLHFITGILATLFLWWKCWRVRGQHVARSSRPPSSRE</sequence>
<name>A0A1D1W0S6_RAMVA</name>
<feature type="transmembrane region" description="Helical" evidence="1">
    <location>
        <begin position="442"/>
        <end position="465"/>
    </location>
</feature>
<feature type="transmembrane region" description="Helical" evidence="1">
    <location>
        <begin position="584"/>
        <end position="602"/>
    </location>
</feature>
<dbReference type="InterPro" id="IPR056229">
    <property type="entry name" value="Ig_TMM62"/>
</dbReference>
<keyword evidence="1" id="KW-0812">Transmembrane</keyword>
<evidence type="ECO:0000256" key="1">
    <source>
        <dbReference type="SAM" id="Phobius"/>
    </source>
</evidence>
<dbReference type="EMBL" id="BDGG01000014">
    <property type="protein sequence ID" value="GAV07175.1"/>
    <property type="molecule type" value="Genomic_DNA"/>
</dbReference>
<dbReference type="Pfam" id="PF24384">
    <property type="entry name" value="Ig_TMM62"/>
    <property type="match status" value="1"/>
</dbReference>
<dbReference type="SUPFAM" id="SSF56300">
    <property type="entry name" value="Metallo-dependent phosphatases"/>
    <property type="match status" value="1"/>
</dbReference>
<dbReference type="STRING" id="947166.A0A1D1W0S6"/>
<dbReference type="CDD" id="cd07401">
    <property type="entry name" value="MPP_TMEM62_N"/>
    <property type="match status" value="1"/>
</dbReference>
<feature type="transmembrane region" description="Helical" evidence="1">
    <location>
        <begin position="497"/>
        <end position="520"/>
    </location>
</feature>
<evidence type="ECO:0000313" key="5">
    <source>
        <dbReference type="Proteomes" id="UP000186922"/>
    </source>
</evidence>
<dbReference type="PANTHER" id="PTHR14795:SF0">
    <property type="entry name" value="TRANSMEMBRANE PROTEIN 62"/>
    <property type="match status" value="1"/>
</dbReference>
<feature type="transmembrane region" description="Helical" evidence="1">
    <location>
        <begin position="551"/>
        <end position="572"/>
    </location>
</feature>
<evidence type="ECO:0000259" key="3">
    <source>
        <dbReference type="Pfam" id="PF24394"/>
    </source>
</evidence>
<dbReference type="InterPro" id="IPR041871">
    <property type="entry name" value="MPP_TMEM62"/>
</dbReference>
<organism evidence="4 5">
    <name type="scientific">Ramazzottius varieornatus</name>
    <name type="common">Water bear</name>
    <name type="synonym">Tardigrade</name>
    <dbReference type="NCBI Taxonomy" id="947166"/>
    <lineage>
        <taxon>Eukaryota</taxon>
        <taxon>Metazoa</taxon>
        <taxon>Ecdysozoa</taxon>
        <taxon>Tardigrada</taxon>
        <taxon>Eutardigrada</taxon>
        <taxon>Parachela</taxon>
        <taxon>Hypsibioidea</taxon>
        <taxon>Ramazzottiidae</taxon>
        <taxon>Ramazzottius</taxon>
    </lineage>
</organism>
<dbReference type="InterPro" id="IPR029052">
    <property type="entry name" value="Metallo-depent_PP-like"/>
</dbReference>
<dbReference type="Gene3D" id="3.60.21.10">
    <property type="match status" value="1"/>
</dbReference>
<dbReference type="OrthoDB" id="27234at2759"/>
<reference evidence="4 5" key="1">
    <citation type="journal article" date="2016" name="Nat. Commun.">
        <title>Extremotolerant tardigrade genome and improved radiotolerance of human cultured cells by tardigrade-unique protein.</title>
        <authorList>
            <person name="Hashimoto T."/>
            <person name="Horikawa D.D."/>
            <person name="Saito Y."/>
            <person name="Kuwahara H."/>
            <person name="Kozuka-Hata H."/>
            <person name="Shin-I T."/>
            <person name="Minakuchi Y."/>
            <person name="Ohishi K."/>
            <person name="Motoyama A."/>
            <person name="Aizu T."/>
            <person name="Enomoto A."/>
            <person name="Kondo K."/>
            <person name="Tanaka S."/>
            <person name="Hara Y."/>
            <person name="Koshikawa S."/>
            <person name="Sagara H."/>
            <person name="Miura T."/>
            <person name="Yokobori S."/>
            <person name="Miyagawa K."/>
            <person name="Suzuki Y."/>
            <person name="Kubo T."/>
            <person name="Oyama M."/>
            <person name="Kohara Y."/>
            <person name="Fujiyama A."/>
            <person name="Arakawa K."/>
            <person name="Katayama T."/>
            <person name="Toyoda A."/>
            <person name="Kunieda T."/>
        </authorList>
    </citation>
    <scope>NUCLEOTIDE SEQUENCE [LARGE SCALE GENOMIC DNA]</scope>
    <source>
        <strain evidence="4 5">YOKOZUNA-1</strain>
    </source>
</reference>
<accession>A0A1D1W0S6</accession>
<evidence type="ECO:0000313" key="4">
    <source>
        <dbReference type="EMBL" id="GAV07175.1"/>
    </source>
</evidence>
<feature type="transmembrane region" description="Helical" evidence="1">
    <location>
        <begin position="614"/>
        <end position="635"/>
    </location>
</feature>
<dbReference type="AlphaFoldDB" id="A0A1D1W0S6"/>
<dbReference type="PANTHER" id="PTHR14795">
    <property type="entry name" value="HELICASE RELATED"/>
    <property type="match status" value="1"/>
</dbReference>
<keyword evidence="1" id="KW-0472">Membrane</keyword>
<evidence type="ECO:0000259" key="2">
    <source>
        <dbReference type="Pfam" id="PF24384"/>
    </source>
</evidence>
<proteinExistence type="predicted"/>
<keyword evidence="1" id="KW-1133">Transmembrane helix</keyword>
<dbReference type="InterPro" id="IPR056230">
    <property type="entry name" value="TMEM62_C"/>
</dbReference>
<comment type="caution">
    <text evidence="4">The sequence shown here is derived from an EMBL/GenBank/DDBJ whole genome shotgun (WGS) entry which is preliminary data.</text>
</comment>
<dbReference type="Proteomes" id="UP000186922">
    <property type="component" value="Unassembled WGS sequence"/>
</dbReference>
<feature type="transmembrane region" description="Helical" evidence="1">
    <location>
        <begin position="6"/>
        <end position="26"/>
    </location>
</feature>